<proteinExistence type="predicted"/>
<keyword evidence="3" id="KW-1185">Reference proteome</keyword>
<dbReference type="Proteomes" id="UP000606935">
    <property type="component" value="Unassembled WGS sequence"/>
</dbReference>
<name>A0A918DM55_9ALTE</name>
<sequence>MDDLEFRRAIYADPHQHDERLKQAAAQDPAKAQAWQEAKWLDEKVQKAAQVAVPDGLAQRLLLRQSMQAYRQQKQQRHWYMGLAASLLLMVGLTFTFWQPGQVDVAENALAHIYHEHKALEVDENLSLAQVNAKLASFGGEFVADIGKVYYANFCDFKNTKSLHMVLDSPEGKITVFIVPHNEKQKLSERFSNHEYQGKTLNMQRASLILVGNKQQKLSSLEESLKAKLRFSA</sequence>
<dbReference type="EMBL" id="BMLS01000007">
    <property type="protein sequence ID" value="GGO73546.1"/>
    <property type="molecule type" value="Genomic_DNA"/>
</dbReference>
<feature type="transmembrane region" description="Helical" evidence="1">
    <location>
        <begin position="79"/>
        <end position="98"/>
    </location>
</feature>
<evidence type="ECO:0000256" key="1">
    <source>
        <dbReference type="SAM" id="Phobius"/>
    </source>
</evidence>
<accession>A0A918DM55</accession>
<keyword evidence="1" id="KW-1133">Transmembrane helix</keyword>
<evidence type="ECO:0008006" key="4">
    <source>
        <dbReference type="Google" id="ProtNLM"/>
    </source>
</evidence>
<comment type="caution">
    <text evidence="2">The sequence shown here is derived from an EMBL/GenBank/DDBJ whole genome shotgun (WGS) entry which is preliminary data.</text>
</comment>
<dbReference type="InterPro" id="IPR021806">
    <property type="entry name" value="DUF3379"/>
</dbReference>
<keyword evidence="1" id="KW-0812">Transmembrane</keyword>
<dbReference type="RefSeq" id="WP_188698055.1">
    <property type="nucleotide sequence ID" value="NZ_BMLS01000007.1"/>
</dbReference>
<evidence type="ECO:0000313" key="2">
    <source>
        <dbReference type="EMBL" id="GGO73546.1"/>
    </source>
</evidence>
<reference evidence="2" key="1">
    <citation type="journal article" date="2014" name="Int. J. Syst. Evol. Microbiol.">
        <title>Complete genome sequence of Corynebacterium casei LMG S-19264T (=DSM 44701T), isolated from a smear-ripened cheese.</title>
        <authorList>
            <consortium name="US DOE Joint Genome Institute (JGI-PGF)"/>
            <person name="Walter F."/>
            <person name="Albersmeier A."/>
            <person name="Kalinowski J."/>
            <person name="Ruckert C."/>
        </authorList>
    </citation>
    <scope>NUCLEOTIDE SEQUENCE</scope>
    <source>
        <strain evidence="2">CGMCC 1.7086</strain>
    </source>
</reference>
<dbReference type="AlphaFoldDB" id="A0A918DM55"/>
<organism evidence="2 3">
    <name type="scientific">Bowmanella pacifica</name>
    <dbReference type="NCBI Taxonomy" id="502051"/>
    <lineage>
        <taxon>Bacteria</taxon>
        <taxon>Pseudomonadati</taxon>
        <taxon>Pseudomonadota</taxon>
        <taxon>Gammaproteobacteria</taxon>
        <taxon>Alteromonadales</taxon>
        <taxon>Alteromonadaceae</taxon>
        <taxon>Bowmanella</taxon>
    </lineage>
</organism>
<protein>
    <recommendedName>
        <fullName evidence="4">DUF3379 domain-containing protein</fullName>
    </recommendedName>
</protein>
<keyword evidence="1" id="KW-0472">Membrane</keyword>
<reference evidence="2" key="2">
    <citation type="submission" date="2020-09" db="EMBL/GenBank/DDBJ databases">
        <authorList>
            <person name="Sun Q."/>
            <person name="Zhou Y."/>
        </authorList>
    </citation>
    <scope>NUCLEOTIDE SEQUENCE</scope>
    <source>
        <strain evidence="2">CGMCC 1.7086</strain>
    </source>
</reference>
<dbReference type="Pfam" id="PF11859">
    <property type="entry name" value="DUF3379"/>
    <property type="match status" value="1"/>
</dbReference>
<gene>
    <name evidence="2" type="ORF">GCM10010982_34290</name>
</gene>
<evidence type="ECO:0000313" key="3">
    <source>
        <dbReference type="Proteomes" id="UP000606935"/>
    </source>
</evidence>